<reference evidence="5 7" key="2">
    <citation type="journal article" date="2018" name="Front. Microbiol.">
        <title>Phylogeny of Vibrio vulnificus from the Analysis of the Core-Genome: Implications for Intra-Species Taxonomy.</title>
        <authorList>
            <person name="Roig F.J."/>
            <person name="Gonzalez-Candelas F."/>
            <person name="Sanjuan E."/>
            <person name="Fouz B."/>
            <person name="Feil E.J."/>
            <person name="Llorens C."/>
            <person name="Baker-Austin C."/>
            <person name="Oliver J.D."/>
            <person name="Danin-Poleg Y."/>
            <person name="Gibas C.J."/>
            <person name="Kashi Y."/>
            <person name="Gulig P.A."/>
            <person name="Morrison S.S."/>
            <person name="Amaro C."/>
        </authorList>
    </citation>
    <scope>NUCLEOTIDE SEQUENCE [LARGE SCALE GENOMIC DNA]</scope>
    <source>
        <strain evidence="5 7">CECT4608</strain>
    </source>
</reference>
<evidence type="ECO:0000313" key="2">
    <source>
        <dbReference type="EMBL" id="HAS8540218.1"/>
    </source>
</evidence>
<name>A0A087JFR0_VIBVL</name>
<dbReference type="PROSITE" id="PS50801">
    <property type="entry name" value="STAS"/>
    <property type="match status" value="1"/>
</dbReference>
<dbReference type="CDD" id="cd07043">
    <property type="entry name" value="STAS_anti-anti-sigma_factors"/>
    <property type="match status" value="1"/>
</dbReference>
<dbReference type="InterPro" id="IPR002645">
    <property type="entry name" value="STAS_dom"/>
</dbReference>
<dbReference type="Proteomes" id="UP000054370">
    <property type="component" value="Unassembled WGS sequence"/>
</dbReference>
<protein>
    <submittedName>
        <fullName evidence="2">Anti-sigma factor antagonist</fullName>
    </submittedName>
    <submittedName>
        <fullName evidence="3">STAS domain-containing protein</fullName>
    </submittedName>
</protein>
<reference evidence="2" key="3">
    <citation type="journal article" date="2018" name="Genome Biol.">
        <title>SKESA: strategic k-mer extension for scrupulous assemblies.</title>
        <authorList>
            <person name="Souvorov A."/>
            <person name="Agarwala R."/>
            <person name="Lipman D.J."/>
        </authorList>
    </citation>
    <scope>NUCLEOTIDE SEQUENCE</scope>
    <source>
        <strain evidence="2">BCW_3452</strain>
    </source>
</reference>
<dbReference type="EMBL" id="PDGH01000126">
    <property type="protein sequence ID" value="POB43855.1"/>
    <property type="molecule type" value="Genomic_DNA"/>
</dbReference>
<dbReference type="SUPFAM" id="SSF52091">
    <property type="entry name" value="SpoIIaa-like"/>
    <property type="match status" value="1"/>
</dbReference>
<reference evidence="3" key="5">
    <citation type="submission" date="2021-03" db="EMBL/GenBank/DDBJ databases">
        <title>Study of the foodborne Vibrio vulnificus isolates from China.</title>
        <authorList>
            <person name="Zheng Z."/>
            <person name="Ye L."/>
        </authorList>
    </citation>
    <scope>NUCLEOTIDE SEQUENCE</scope>
    <source>
        <strain evidence="3">Vv1582</strain>
    </source>
</reference>
<dbReference type="Pfam" id="PF01740">
    <property type="entry name" value="STAS"/>
    <property type="match status" value="1"/>
</dbReference>
<dbReference type="EMBL" id="DACRBY010000011">
    <property type="protein sequence ID" value="HAS8540218.1"/>
    <property type="molecule type" value="Genomic_DNA"/>
</dbReference>
<dbReference type="RefSeq" id="WP_011082053.1">
    <property type="nucleotide sequence ID" value="NZ_AP026553.1"/>
</dbReference>
<dbReference type="PANTHER" id="PTHR33495">
    <property type="entry name" value="ANTI-SIGMA FACTOR ANTAGONIST TM_1081-RELATED-RELATED"/>
    <property type="match status" value="1"/>
</dbReference>
<evidence type="ECO:0000313" key="6">
    <source>
        <dbReference type="Proteomes" id="UP000054370"/>
    </source>
</evidence>
<dbReference type="Proteomes" id="UP000863257">
    <property type="component" value="Unassembled WGS sequence"/>
</dbReference>
<dbReference type="GO" id="GO:0043856">
    <property type="term" value="F:anti-sigma factor antagonist activity"/>
    <property type="evidence" value="ECO:0007669"/>
    <property type="project" value="TreeGrafter"/>
</dbReference>
<comment type="caution">
    <text evidence="2">The sequence shown here is derived from an EMBL/GenBank/DDBJ whole genome shotgun (WGS) entry which is preliminary data.</text>
</comment>
<evidence type="ECO:0000259" key="1">
    <source>
        <dbReference type="PROSITE" id="PS50801"/>
    </source>
</evidence>
<dbReference type="EMBL" id="JAFKOQ010000002">
    <property type="protein sequence ID" value="MBN8121254.1"/>
    <property type="molecule type" value="Genomic_DNA"/>
</dbReference>
<dbReference type="KEGG" id="vvl:VV93_v1c45410"/>
<dbReference type="PANTHER" id="PTHR33495:SF15">
    <property type="entry name" value="STAS DOMAIN-CONTAINING PROTEIN"/>
    <property type="match status" value="1"/>
</dbReference>
<evidence type="ECO:0000313" key="4">
    <source>
        <dbReference type="EMBL" id="PNM77098.1"/>
    </source>
</evidence>
<dbReference type="GeneID" id="93897332"/>
<organism evidence="2">
    <name type="scientific">Vibrio vulnificus</name>
    <dbReference type="NCBI Taxonomy" id="672"/>
    <lineage>
        <taxon>Bacteria</taxon>
        <taxon>Pseudomonadati</taxon>
        <taxon>Pseudomonadota</taxon>
        <taxon>Gammaproteobacteria</taxon>
        <taxon>Vibrionales</taxon>
        <taxon>Vibrionaceae</taxon>
        <taxon>Vibrio</taxon>
    </lineage>
</organism>
<evidence type="ECO:0000313" key="5">
    <source>
        <dbReference type="EMBL" id="POB43855.1"/>
    </source>
</evidence>
<dbReference type="InterPro" id="IPR036513">
    <property type="entry name" value="STAS_dom_sf"/>
</dbReference>
<evidence type="ECO:0000313" key="7">
    <source>
        <dbReference type="Proteomes" id="UP000237466"/>
    </source>
</evidence>
<keyword evidence="6" id="KW-1185">Reference proteome</keyword>
<dbReference type="EMBL" id="LOSH02000001">
    <property type="protein sequence ID" value="PNM77098.1"/>
    <property type="molecule type" value="Genomic_DNA"/>
</dbReference>
<dbReference type="Proteomes" id="UP000664056">
    <property type="component" value="Unassembled WGS sequence"/>
</dbReference>
<accession>A0A087JFR0</accession>
<feature type="domain" description="STAS" evidence="1">
    <location>
        <begin position="3"/>
        <end position="99"/>
    </location>
</feature>
<proteinExistence type="predicted"/>
<gene>
    <name evidence="4" type="ORF">AL548_000570</name>
    <name evidence="5" type="ORF">CRN52_19165</name>
    <name evidence="2" type="ORF">I7730_10505</name>
    <name evidence="3" type="ORF">J0J18_05895</name>
</gene>
<dbReference type="Gene3D" id="3.30.750.24">
    <property type="entry name" value="STAS domain"/>
    <property type="match status" value="1"/>
</dbReference>
<dbReference type="OrthoDB" id="278639at2"/>
<dbReference type="Proteomes" id="UP000237466">
    <property type="component" value="Unassembled WGS sequence"/>
</dbReference>
<evidence type="ECO:0000313" key="3">
    <source>
        <dbReference type="EMBL" id="MBN8121254.1"/>
    </source>
</evidence>
<sequence>MSVMKEVDKTSNTVTLAIEGAFGFNLVQEFRNAYTEHLNSQFIIDLRKVDYIDSAGLGMLLNMQKHLNSADGRIKIINTLPQVRKILLISRFDKKFHIE</sequence>
<reference evidence="4 6" key="1">
    <citation type="submission" date="2017-12" db="EMBL/GenBank/DDBJ databases">
        <title>FDA dAtabase for Regulatory Grade micrObial Sequences (FDA-ARGOS): Supporting development and validation of Infectious Disease Dx tests.</title>
        <authorList>
            <person name="Hoffmann M."/>
            <person name="Allard M."/>
            <person name="Evans P."/>
            <person name="Brown E."/>
            <person name="Tallon L.J."/>
            <person name="Sadzewicz L."/>
            <person name="Sengamalay N."/>
            <person name="Ott S."/>
            <person name="Godinez A."/>
            <person name="Nagaraj S."/>
            <person name="Vavikolanu K."/>
            <person name="Aluvathingal J."/>
            <person name="Nadendla S."/>
            <person name="Hobson J."/>
            <person name="Sichtig H."/>
        </authorList>
    </citation>
    <scope>NUCLEOTIDE SEQUENCE [LARGE SCALE GENOMIC DNA]</scope>
    <source>
        <strain evidence="6">ATCC 29307</strain>
        <strain evidence="4">FDAARGOS_118</strain>
    </source>
</reference>
<dbReference type="AlphaFoldDB" id="A0A087JFR0"/>
<reference evidence="2" key="4">
    <citation type="submission" date="2019-01" db="EMBL/GenBank/DDBJ databases">
        <authorList>
            <consortium name="NCBI Pathogen Detection Project"/>
        </authorList>
    </citation>
    <scope>NUCLEOTIDE SEQUENCE</scope>
    <source>
        <strain evidence="2">BCW_3452</strain>
    </source>
</reference>
<dbReference type="OMA" id="RTEYMDS"/>